<keyword evidence="3 6" id="KW-0812">Transmembrane</keyword>
<comment type="caution">
    <text evidence="7">The sequence shown here is derived from an EMBL/GenBank/DDBJ whole genome shotgun (WGS) entry which is preliminary data.</text>
</comment>
<feature type="transmembrane region" description="Helical" evidence="6">
    <location>
        <begin position="89"/>
        <end position="108"/>
    </location>
</feature>
<evidence type="ECO:0000256" key="2">
    <source>
        <dbReference type="ARBA" id="ARBA00022475"/>
    </source>
</evidence>
<keyword evidence="4 6" id="KW-1133">Transmembrane helix</keyword>
<evidence type="ECO:0000256" key="3">
    <source>
        <dbReference type="ARBA" id="ARBA00022692"/>
    </source>
</evidence>
<evidence type="ECO:0000256" key="5">
    <source>
        <dbReference type="ARBA" id="ARBA00023136"/>
    </source>
</evidence>
<feature type="transmembrane region" description="Helical" evidence="6">
    <location>
        <begin position="160"/>
        <end position="181"/>
    </location>
</feature>
<feature type="transmembrane region" description="Helical" evidence="6">
    <location>
        <begin position="33"/>
        <end position="51"/>
    </location>
</feature>
<feature type="transmembrane region" description="Helical" evidence="6">
    <location>
        <begin position="7"/>
        <end position="27"/>
    </location>
</feature>
<dbReference type="Proteomes" id="UP001597474">
    <property type="component" value="Unassembled WGS sequence"/>
</dbReference>
<evidence type="ECO:0000313" key="8">
    <source>
        <dbReference type="Proteomes" id="UP001597474"/>
    </source>
</evidence>
<evidence type="ECO:0000313" key="7">
    <source>
        <dbReference type="EMBL" id="MFD2739464.1"/>
    </source>
</evidence>
<name>A0ABW5U3E0_9RHOB</name>
<gene>
    <name evidence="7" type="ORF">ACFSUD_07795</name>
</gene>
<sequence>MRQAATYAGLAVLAAIWLLPLQLWLGWVFPVHMLRHMALVAIAAPLLAIGLGARMPWLTISPLLASALEFAVVWLWHLPTLHGIAYLHLPGYVLEQAGFLAVGLLVWVSALRPGEALTGAGGLLVTSMHMTLLGALLILAPRDLFAAICGLAPDLGQQQIGGLLMLGIGTPVYLIGGLILVHGVLEGGEEQGV</sequence>
<keyword evidence="8" id="KW-1185">Reference proteome</keyword>
<evidence type="ECO:0000256" key="4">
    <source>
        <dbReference type="ARBA" id="ARBA00022989"/>
    </source>
</evidence>
<evidence type="ECO:0000256" key="6">
    <source>
        <dbReference type="SAM" id="Phobius"/>
    </source>
</evidence>
<keyword evidence="2" id="KW-1003">Cell membrane</keyword>
<organism evidence="7 8">
    <name type="scientific">Sulfitobacter aestuarii</name>
    <dbReference type="NCBI Taxonomy" id="2161676"/>
    <lineage>
        <taxon>Bacteria</taxon>
        <taxon>Pseudomonadati</taxon>
        <taxon>Pseudomonadota</taxon>
        <taxon>Alphaproteobacteria</taxon>
        <taxon>Rhodobacterales</taxon>
        <taxon>Roseobacteraceae</taxon>
        <taxon>Sulfitobacter</taxon>
    </lineage>
</organism>
<keyword evidence="5 6" id="KW-0472">Membrane</keyword>
<feature type="transmembrane region" description="Helical" evidence="6">
    <location>
        <begin position="120"/>
        <end position="140"/>
    </location>
</feature>
<protein>
    <submittedName>
        <fullName evidence="7">Cytochrome c oxidase assembly protein</fullName>
    </submittedName>
</protein>
<dbReference type="Pfam" id="PF09678">
    <property type="entry name" value="Caa3_CtaG"/>
    <property type="match status" value="1"/>
</dbReference>
<dbReference type="RefSeq" id="WP_386373113.1">
    <property type="nucleotide sequence ID" value="NZ_JBHUMP010000005.1"/>
</dbReference>
<reference evidence="8" key="1">
    <citation type="journal article" date="2019" name="Int. J. Syst. Evol. Microbiol.">
        <title>The Global Catalogue of Microorganisms (GCM) 10K type strain sequencing project: providing services to taxonomists for standard genome sequencing and annotation.</title>
        <authorList>
            <consortium name="The Broad Institute Genomics Platform"/>
            <consortium name="The Broad Institute Genome Sequencing Center for Infectious Disease"/>
            <person name="Wu L."/>
            <person name="Ma J."/>
        </authorList>
    </citation>
    <scope>NUCLEOTIDE SEQUENCE [LARGE SCALE GENOMIC DNA]</scope>
    <source>
        <strain evidence="8">TISTR 2562</strain>
    </source>
</reference>
<comment type="subcellular location">
    <subcellularLocation>
        <location evidence="1">Cell membrane</location>
        <topology evidence="1">Multi-pass membrane protein</topology>
    </subcellularLocation>
</comment>
<accession>A0ABW5U3E0</accession>
<evidence type="ECO:0000256" key="1">
    <source>
        <dbReference type="ARBA" id="ARBA00004651"/>
    </source>
</evidence>
<proteinExistence type="predicted"/>
<feature type="transmembrane region" description="Helical" evidence="6">
    <location>
        <begin position="58"/>
        <end position="77"/>
    </location>
</feature>
<dbReference type="InterPro" id="IPR019108">
    <property type="entry name" value="Caa3_assmbl_CtaG-rel"/>
</dbReference>
<dbReference type="EMBL" id="JBHUMP010000005">
    <property type="protein sequence ID" value="MFD2739464.1"/>
    <property type="molecule type" value="Genomic_DNA"/>
</dbReference>